<keyword evidence="2" id="KW-1185">Reference proteome</keyword>
<sequence>MRKYVLLFCVLCCVFKALAQDKQIDGIIYDTDTKGRIALVNITNLRTKTAVYNSLKAEFHIVARPGDKLAFFKTNYVTDTVTVKSYGPLLVFLKPNSIMLKQVDIFDTMASPKQRLAATKKEYNKVYGSLDTHDYLNVSPYGGAGIGIDAIWNALSRSGRNAAHLRTIIERDYHDNLVDYRFTKTLVANVTGLKEPRLTDFMQKYRPSYYLTMSANDYDYIQAIKINYRRYQRNPRAFTLPKLVTPQPAPKP</sequence>
<name>A0A6I4I0F0_9SPHI</name>
<gene>
    <name evidence="1" type="ORF">GO620_015915</name>
</gene>
<dbReference type="AlphaFoldDB" id="A0A6I4I0F0"/>
<evidence type="ECO:0000313" key="2">
    <source>
        <dbReference type="Proteomes" id="UP000429232"/>
    </source>
</evidence>
<protein>
    <recommendedName>
        <fullName evidence="3">Carboxypeptidase-like protein</fullName>
    </recommendedName>
</protein>
<accession>A0A6I4I0F0</accession>
<dbReference type="Proteomes" id="UP000429232">
    <property type="component" value="Chromosome"/>
</dbReference>
<evidence type="ECO:0000313" key="1">
    <source>
        <dbReference type="EMBL" id="QQL49636.1"/>
    </source>
</evidence>
<evidence type="ECO:0008006" key="3">
    <source>
        <dbReference type="Google" id="ProtNLM"/>
    </source>
</evidence>
<dbReference type="EMBL" id="CP066775">
    <property type="protein sequence ID" value="QQL49636.1"/>
    <property type="molecule type" value="Genomic_DNA"/>
</dbReference>
<reference evidence="1 2" key="1">
    <citation type="submission" date="2020-12" db="EMBL/GenBank/DDBJ databases">
        <title>HMF7856_wgs.fasta genome submission.</title>
        <authorList>
            <person name="Kang H."/>
            <person name="Kim H."/>
            <person name="Joh K."/>
        </authorList>
    </citation>
    <scope>NUCLEOTIDE SEQUENCE [LARGE SCALE GENOMIC DNA]</scope>
    <source>
        <strain evidence="1 2">HMF7856</strain>
    </source>
</reference>
<proteinExistence type="predicted"/>
<dbReference type="RefSeq" id="WP_157524759.1">
    <property type="nucleotide sequence ID" value="NZ_CP066775.1"/>
</dbReference>
<organism evidence="1 2">
    <name type="scientific">Mucilaginibacter ginkgonis</name>
    <dbReference type="NCBI Taxonomy" id="2682091"/>
    <lineage>
        <taxon>Bacteria</taxon>
        <taxon>Pseudomonadati</taxon>
        <taxon>Bacteroidota</taxon>
        <taxon>Sphingobacteriia</taxon>
        <taxon>Sphingobacteriales</taxon>
        <taxon>Sphingobacteriaceae</taxon>
        <taxon>Mucilaginibacter</taxon>
    </lineage>
</organism>
<dbReference type="KEGG" id="mgik:GO620_015915"/>